<evidence type="ECO:0000256" key="2">
    <source>
        <dbReference type="SAM" id="MobiDB-lite"/>
    </source>
</evidence>
<gene>
    <name evidence="3" type="ORF">ETAA1_60600</name>
</gene>
<dbReference type="Proteomes" id="UP000319576">
    <property type="component" value="Chromosome"/>
</dbReference>
<evidence type="ECO:0000313" key="3">
    <source>
        <dbReference type="EMBL" id="QDU24049.1"/>
    </source>
</evidence>
<organism evidence="3 4">
    <name type="scientific">Urbifossiella limnaea</name>
    <dbReference type="NCBI Taxonomy" id="2528023"/>
    <lineage>
        <taxon>Bacteria</taxon>
        <taxon>Pseudomonadati</taxon>
        <taxon>Planctomycetota</taxon>
        <taxon>Planctomycetia</taxon>
        <taxon>Gemmatales</taxon>
        <taxon>Gemmataceae</taxon>
        <taxon>Urbifossiella</taxon>
    </lineage>
</organism>
<proteinExistence type="predicted"/>
<dbReference type="AlphaFoldDB" id="A0A517Y2U7"/>
<feature type="region of interest" description="Disordered" evidence="2">
    <location>
        <begin position="262"/>
        <end position="302"/>
    </location>
</feature>
<feature type="compositionally biased region" description="Basic and acidic residues" evidence="2">
    <location>
        <begin position="272"/>
        <end position="294"/>
    </location>
</feature>
<keyword evidence="4" id="KW-1185">Reference proteome</keyword>
<sequence>MSWLGKILAVLVLLLALVWMWFTVTVFAARTNWKTQAEAFKKGREEAVAARDSEYRTYLAEKDALLRQLKSEQAQVAKLTTDVTQLAADVAKNGEQIKVLNDATGKRDATITDLQASLAAETSRADTQTKRVNTLETEKVDDTIKREQAVKDKQAAETVARQATQDKLTAEKKLEEVSNLLADAKAQGFTGAGGSGGASLFANRPVPIREGTRGTIETYRDGSIQFTLGIDHGVTDGATLDVFRTGADTRYLGTVVVDRARPQSSVGTFRPADPRRPLRSLRPEELPKAGDRIGRIGSGPTP</sequence>
<name>A0A517Y2U7_9BACT</name>
<reference evidence="3 4" key="1">
    <citation type="submission" date="2019-02" db="EMBL/GenBank/DDBJ databases">
        <title>Deep-cultivation of Planctomycetes and their phenomic and genomic characterization uncovers novel biology.</title>
        <authorList>
            <person name="Wiegand S."/>
            <person name="Jogler M."/>
            <person name="Boedeker C."/>
            <person name="Pinto D."/>
            <person name="Vollmers J."/>
            <person name="Rivas-Marin E."/>
            <person name="Kohn T."/>
            <person name="Peeters S.H."/>
            <person name="Heuer A."/>
            <person name="Rast P."/>
            <person name="Oberbeckmann S."/>
            <person name="Bunk B."/>
            <person name="Jeske O."/>
            <person name="Meyerdierks A."/>
            <person name="Storesund J.E."/>
            <person name="Kallscheuer N."/>
            <person name="Luecker S."/>
            <person name="Lage O.M."/>
            <person name="Pohl T."/>
            <person name="Merkel B.J."/>
            <person name="Hornburger P."/>
            <person name="Mueller R.-W."/>
            <person name="Bruemmer F."/>
            <person name="Labrenz M."/>
            <person name="Spormann A.M."/>
            <person name="Op den Camp H."/>
            <person name="Overmann J."/>
            <person name="Amann R."/>
            <person name="Jetten M.S.M."/>
            <person name="Mascher T."/>
            <person name="Medema M.H."/>
            <person name="Devos D.P."/>
            <person name="Kaster A.-K."/>
            <person name="Ovreas L."/>
            <person name="Rohde M."/>
            <person name="Galperin M.Y."/>
            <person name="Jogler C."/>
        </authorList>
    </citation>
    <scope>NUCLEOTIDE SEQUENCE [LARGE SCALE GENOMIC DNA]</scope>
    <source>
        <strain evidence="3 4">ETA_A1</strain>
    </source>
</reference>
<feature type="coiled-coil region" evidence="1">
    <location>
        <begin position="55"/>
        <end position="89"/>
    </location>
</feature>
<dbReference type="RefSeq" id="WP_145244244.1">
    <property type="nucleotide sequence ID" value="NZ_CP036273.1"/>
</dbReference>
<dbReference type="EMBL" id="CP036273">
    <property type="protein sequence ID" value="QDU24049.1"/>
    <property type="molecule type" value="Genomic_DNA"/>
</dbReference>
<protein>
    <submittedName>
        <fullName evidence="3">Uncharacterized protein</fullName>
    </submittedName>
</protein>
<dbReference type="KEGG" id="uli:ETAA1_60600"/>
<keyword evidence="1" id="KW-0175">Coiled coil</keyword>
<evidence type="ECO:0000256" key="1">
    <source>
        <dbReference type="SAM" id="Coils"/>
    </source>
</evidence>
<evidence type="ECO:0000313" key="4">
    <source>
        <dbReference type="Proteomes" id="UP000319576"/>
    </source>
</evidence>
<feature type="coiled-coil region" evidence="1">
    <location>
        <begin position="160"/>
        <end position="187"/>
    </location>
</feature>
<accession>A0A517Y2U7</accession>